<evidence type="ECO:0000256" key="1">
    <source>
        <dbReference type="SAM" id="MobiDB-lite"/>
    </source>
</evidence>
<keyword evidence="4" id="KW-1185">Reference proteome</keyword>
<gene>
    <name evidence="3" type="ORF">BCV70DRAFT_51838</name>
</gene>
<dbReference type="Proteomes" id="UP000246740">
    <property type="component" value="Unassembled WGS sequence"/>
</dbReference>
<evidence type="ECO:0000313" key="4">
    <source>
        <dbReference type="Proteomes" id="UP000246740"/>
    </source>
</evidence>
<name>A0A317XUT9_9BASI</name>
<keyword evidence="2" id="KW-0472">Membrane</keyword>
<sequence length="113" mass="12436">MFDCCLVDQTMVQDRVMSPAGTHAITLSGRIAWALFVPSVHASFAVSVSVSLLFGSIHMRVDTRARQLQRPDVLQYTEVSGDSYQATPAHRHSNGQQRPSCELQPQIPADPKS</sequence>
<dbReference type="InParanoid" id="A0A317XUT9"/>
<feature type="transmembrane region" description="Helical" evidence="2">
    <location>
        <begin position="31"/>
        <end position="54"/>
    </location>
</feature>
<feature type="region of interest" description="Disordered" evidence="1">
    <location>
        <begin position="84"/>
        <end position="113"/>
    </location>
</feature>
<dbReference type="EMBL" id="KZ819189">
    <property type="protein sequence ID" value="PWZ01822.1"/>
    <property type="molecule type" value="Genomic_DNA"/>
</dbReference>
<reference evidence="3 4" key="1">
    <citation type="journal article" date="2018" name="Mol. Biol. Evol.">
        <title>Broad Genomic Sampling Reveals a Smut Pathogenic Ancestry of the Fungal Clade Ustilaginomycotina.</title>
        <authorList>
            <person name="Kijpornyongpan T."/>
            <person name="Mondo S.J."/>
            <person name="Barry K."/>
            <person name="Sandor L."/>
            <person name="Lee J."/>
            <person name="Lipzen A."/>
            <person name="Pangilinan J."/>
            <person name="LaButti K."/>
            <person name="Hainaut M."/>
            <person name="Henrissat B."/>
            <person name="Grigoriev I.V."/>
            <person name="Spatafora J.W."/>
            <person name="Aime M.C."/>
        </authorList>
    </citation>
    <scope>NUCLEOTIDE SEQUENCE [LARGE SCALE GENOMIC DNA]</scope>
    <source>
        <strain evidence="3 4">MCA 3645</strain>
    </source>
</reference>
<accession>A0A317XUT9</accession>
<evidence type="ECO:0000313" key="3">
    <source>
        <dbReference type="EMBL" id="PWZ01822.1"/>
    </source>
</evidence>
<protein>
    <submittedName>
        <fullName evidence="3">Uncharacterized protein</fullName>
    </submittedName>
</protein>
<keyword evidence="2" id="KW-1133">Transmembrane helix</keyword>
<organism evidence="3 4">
    <name type="scientific">Testicularia cyperi</name>
    <dbReference type="NCBI Taxonomy" id="1882483"/>
    <lineage>
        <taxon>Eukaryota</taxon>
        <taxon>Fungi</taxon>
        <taxon>Dikarya</taxon>
        <taxon>Basidiomycota</taxon>
        <taxon>Ustilaginomycotina</taxon>
        <taxon>Ustilaginomycetes</taxon>
        <taxon>Ustilaginales</taxon>
        <taxon>Anthracoideaceae</taxon>
        <taxon>Testicularia</taxon>
    </lineage>
</organism>
<proteinExistence type="predicted"/>
<dbReference type="AlphaFoldDB" id="A0A317XUT9"/>
<keyword evidence="2" id="KW-0812">Transmembrane</keyword>
<evidence type="ECO:0000256" key="2">
    <source>
        <dbReference type="SAM" id="Phobius"/>
    </source>
</evidence>